<evidence type="ECO:0000313" key="1">
    <source>
        <dbReference type="EMBL" id="JAH35448.1"/>
    </source>
</evidence>
<reference evidence="1" key="1">
    <citation type="submission" date="2014-11" db="EMBL/GenBank/DDBJ databases">
        <authorList>
            <person name="Amaro Gonzalez C."/>
        </authorList>
    </citation>
    <scope>NUCLEOTIDE SEQUENCE</scope>
</reference>
<organism evidence="1">
    <name type="scientific">Anguilla anguilla</name>
    <name type="common">European freshwater eel</name>
    <name type="synonym">Muraena anguilla</name>
    <dbReference type="NCBI Taxonomy" id="7936"/>
    <lineage>
        <taxon>Eukaryota</taxon>
        <taxon>Metazoa</taxon>
        <taxon>Chordata</taxon>
        <taxon>Craniata</taxon>
        <taxon>Vertebrata</taxon>
        <taxon>Euteleostomi</taxon>
        <taxon>Actinopterygii</taxon>
        <taxon>Neopterygii</taxon>
        <taxon>Teleostei</taxon>
        <taxon>Anguilliformes</taxon>
        <taxon>Anguillidae</taxon>
        <taxon>Anguilla</taxon>
    </lineage>
</organism>
<sequence length="45" mass="4913">MALDILVKISEGGGVVGCGTKTETATENRAFHSLFRQAEQTEMRE</sequence>
<protein>
    <submittedName>
        <fullName evidence="1">Uncharacterized protein</fullName>
    </submittedName>
</protein>
<reference evidence="1" key="2">
    <citation type="journal article" date="2015" name="Fish Shellfish Immunol.">
        <title>Early steps in the European eel (Anguilla anguilla)-Vibrio vulnificus interaction in the gills: Role of the RtxA13 toxin.</title>
        <authorList>
            <person name="Callol A."/>
            <person name="Pajuelo D."/>
            <person name="Ebbesson L."/>
            <person name="Teles M."/>
            <person name="MacKenzie S."/>
            <person name="Amaro C."/>
        </authorList>
    </citation>
    <scope>NUCLEOTIDE SEQUENCE</scope>
</reference>
<proteinExistence type="predicted"/>
<dbReference type="AlphaFoldDB" id="A0A0E9S4K3"/>
<name>A0A0E9S4K3_ANGAN</name>
<accession>A0A0E9S4K3</accession>
<dbReference type="EMBL" id="GBXM01073129">
    <property type="protein sequence ID" value="JAH35448.1"/>
    <property type="molecule type" value="Transcribed_RNA"/>
</dbReference>